<protein>
    <recommendedName>
        <fullName evidence="4">SPOR domain-containing protein</fullName>
    </recommendedName>
</protein>
<keyword evidence="3" id="KW-1185">Reference proteome</keyword>
<evidence type="ECO:0000313" key="2">
    <source>
        <dbReference type="EMBL" id="MDH6279578.1"/>
    </source>
</evidence>
<sequence>MHRRFGDAGGVDASAPYAQRLAGRAVLSQIYVDNFTATSHNDHYASADAMVTAPVSGHTEGMSDDDKQWYFSLSDGSVSQGKSKNVFDRMGPYPDRESAERALQTVAERNKKADDADAEWND</sequence>
<organism evidence="2 3">
    <name type="scientific">Prescottella agglutinans</name>
    <dbReference type="NCBI Taxonomy" id="1644129"/>
    <lineage>
        <taxon>Bacteria</taxon>
        <taxon>Bacillati</taxon>
        <taxon>Actinomycetota</taxon>
        <taxon>Actinomycetes</taxon>
        <taxon>Mycobacteriales</taxon>
        <taxon>Nocardiaceae</taxon>
        <taxon>Prescottella</taxon>
    </lineage>
</organism>
<dbReference type="EMBL" id="JARXVC010000002">
    <property type="protein sequence ID" value="MDH6279578.1"/>
    <property type="molecule type" value="Genomic_DNA"/>
</dbReference>
<proteinExistence type="predicted"/>
<feature type="region of interest" description="Disordered" evidence="1">
    <location>
        <begin position="76"/>
        <end position="102"/>
    </location>
</feature>
<dbReference type="Proteomes" id="UP001160334">
    <property type="component" value="Unassembled WGS sequence"/>
</dbReference>
<reference evidence="2 3" key="1">
    <citation type="submission" date="2023-04" db="EMBL/GenBank/DDBJ databases">
        <title>Forest soil microbial communities from Buena Vista Peninsula, Colon Province, Panama.</title>
        <authorList>
            <person name="Bouskill N."/>
        </authorList>
    </citation>
    <scope>NUCLEOTIDE SEQUENCE [LARGE SCALE GENOMIC DNA]</scope>
    <source>
        <strain evidence="2 3">CFH S0262</strain>
    </source>
</reference>
<comment type="caution">
    <text evidence="2">The sequence shown here is derived from an EMBL/GenBank/DDBJ whole genome shotgun (WGS) entry which is preliminary data.</text>
</comment>
<evidence type="ECO:0008006" key="4">
    <source>
        <dbReference type="Google" id="ProtNLM"/>
    </source>
</evidence>
<gene>
    <name evidence="2" type="ORF">M2280_000787</name>
</gene>
<evidence type="ECO:0000313" key="3">
    <source>
        <dbReference type="Proteomes" id="UP001160334"/>
    </source>
</evidence>
<name>A0ABT6M5L0_9NOCA</name>
<evidence type="ECO:0000256" key="1">
    <source>
        <dbReference type="SAM" id="MobiDB-lite"/>
    </source>
</evidence>
<accession>A0ABT6M5L0</accession>